<sequence>MRSLRLFLQSMTKIESIDYLQVCNKGAVFATIVRSMAISIAMVYWMEEALALIKQEKCQEAIILSKEEVALH</sequence>
<evidence type="ECO:0000313" key="2">
    <source>
        <dbReference type="Proteomes" id="UP000053237"/>
    </source>
</evidence>
<accession>A0A024GUJ2</accession>
<keyword evidence="2" id="KW-1185">Reference proteome</keyword>
<dbReference type="InParanoid" id="A0A024GUJ2"/>
<gene>
    <name evidence="1" type="ORF">BN9_121320</name>
</gene>
<proteinExistence type="predicted"/>
<evidence type="ECO:0000313" key="1">
    <source>
        <dbReference type="EMBL" id="CCI50405.1"/>
    </source>
</evidence>
<protein>
    <submittedName>
        <fullName evidence="1">Uncharacterized protein</fullName>
    </submittedName>
</protein>
<name>A0A024GUJ2_9STRA</name>
<dbReference type="AlphaFoldDB" id="A0A024GUJ2"/>
<reference evidence="1 2" key="1">
    <citation type="submission" date="2012-05" db="EMBL/GenBank/DDBJ databases">
        <title>Recombination and specialization in a pathogen metapopulation.</title>
        <authorList>
            <person name="Gardiner A."/>
            <person name="Kemen E."/>
            <person name="Schultz-Larsen T."/>
            <person name="MacLean D."/>
            <person name="Van Oosterhout C."/>
            <person name="Jones J.D.G."/>
        </authorList>
    </citation>
    <scope>NUCLEOTIDE SEQUENCE [LARGE SCALE GENOMIC DNA]</scope>
    <source>
        <strain evidence="1 2">Ac Nc2</strain>
    </source>
</reference>
<comment type="caution">
    <text evidence="1">The sequence shown here is derived from an EMBL/GenBank/DDBJ whole genome shotgun (WGS) entry which is preliminary data.</text>
</comment>
<dbReference type="Proteomes" id="UP000053237">
    <property type="component" value="Unassembled WGS sequence"/>
</dbReference>
<organism evidence="1 2">
    <name type="scientific">Albugo candida</name>
    <dbReference type="NCBI Taxonomy" id="65357"/>
    <lineage>
        <taxon>Eukaryota</taxon>
        <taxon>Sar</taxon>
        <taxon>Stramenopiles</taxon>
        <taxon>Oomycota</taxon>
        <taxon>Peronosporomycetes</taxon>
        <taxon>Albuginales</taxon>
        <taxon>Albuginaceae</taxon>
        <taxon>Albugo</taxon>
    </lineage>
</organism>
<dbReference type="EMBL" id="CAIX01000487">
    <property type="protein sequence ID" value="CCI50405.1"/>
    <property type="molecule type" value="Genomic_DNA"/>
</dbReference>